<evidence type="ECO:0000256" key="1">
    <source>
        <dbReference type="SAM" id="Phobius"/>
    </source>
</evidence>
<organism evidence="2 3">
    <name type="scientific">Lacisediminihabitans profunda</name>
    <dbReference type="NCBI Taxonomy" id="2594790"/>
    <lineage>
        <taxon>Bacteria</taxon>
        <taxon>Bacillati</taxon>
        <taxon>Actinomycetota</taxon>
        <taxon>Actinomycetes</taxon>
        <taxon>Micrococcales</taxon>
        <taxon>Microbacteriaceae</taxon>
        <taxon>Lacisediminihabitans</taxon>
    </lineage>
</organism>
<keyword evidence="3" id="KW-1185">Reference proteome</keyword>
<evidence type="ECO:0000313" key="3">
    <source>
        <dbReference type="Proteomes" id="UP000321379"/>
    </source>
</evidence>
<keyword evidence="1" id="KW-1133">Transmembrane helix</keyword>
<keyword evidence="1" id="KW-0812">Transmembrane</keyword>
<name>A0A5C8UTC4_9MICO</name>
<reference evidence="2 3" key="1">
    <citation type="submission" date="2019-08" db="EMBL/GenBank/DDBJ databases">
        <title>Bacterial whole genome sequence for Glaciihabitans sp. CHu50b-6-2.</title>
        <authorList>
            <person name="Jin L."/>
        </authorList>
    </citation>
    <scope>NUCLEOTIDE SEQUENCE [LARGE SCALE GENOMIC DNA]</scope>
    <source>
        <strain evidence="2 3">CHu50b-6-2</strain>
    </source>
</reference>
<gene>
    <name evidence="2" type="ORF">FVP33_08240</name>
</gene>
<feature type="transmembrane region" description="Helical" evidence="1">
    <location>
        <begin position="90"/>
        <end position="110"/>
    </location>
</feature>
<feature type="transmembrane region" description="Helical" evidence="1">
    <location>
        <begin position="36"/>
        <end position="55"/>
    </location>
</feature>
<feature type="transmembrane region" description="Helical" evidence="1">
    <location>
        <begin position="6"/>
        <end position="24"/>
    </location>
</feature>
<keyword evidence="1" id="KW-0472">Membrane</keyword>
<dbReference type="AlphaFoldDB" id="A0A5C8UTC4"/>
<dbReference type="Proteomes" id="UP000321379">
    <property type="component" value="Unassembled WGS sequence"/>
</dbReference>
<proteinExistence type="predicted"/>
<comment type="caution">
    <text evidence="2">The sequence shown here is derived from an EMBL/GenBank/DDBJ whole genome shotgun (WGS) entry which is preliminary data.</text>
</comment>
<protein>
    <submittedName>
        <fullName evidence="2">Uncharacterized protein</fullName>
    </submittedName>
</protein>
<sequence length="114" mass="11940">MTVTLTWLLIITILAAALAIYDGIVRLQGKRGNSFLAVAELVLAGLMLVSVFVALPVPFTTFVFSLVLEAVLIALVILPGKRRGGSSTATFIALVLNSVVVLIAAGWLHIPGLG</sequence>
<evidence type="ECO:0000313" key="2">
    <source>
        <dbReference type="EMBL" id="TXN31517.1"/>
    </source>
</evidence>
<feature type="transmembrane region" description="Helical" evidence="1">
    <location>
        <begin position="61"/>
        <end position="78"/>
    </location>
</feature>
<accession>A0A5C8UTC4</accession>
<dbReference type="RefSeq" id="WP_147783104.1">
    <property type="nucleotide sequence ID" value="NZ_VRMG01000005.1"/>
</dbReference>
<dbReference type="EMBL" id="VRMG01000005">
    <property type="protein sequence ID" value="TXN31517.1"/>
    <property type="molecule type" value="Genomic_DNA"/>
</dbReference>